<gene>
    <name evidence="2" type="ORF">MKW98_018643</name>
</gene>
<keyword evidence="3" id="KW-1185">Reference proteome</keyword>
<organism evidence="2 3">
    <name type="scientific">Papaver atlanticum</name>
    <dbReference type="NCBI Taxonomy" id="357466"/>
    <lineage>
        <taxon>Eukaryota</taxon>
        <taxon>Viridiplantae</taxon>
        <taxon>Streptophyta</taxon>
        <taxon>Embryophyta</taxon>
        <taxon>Tracheophyta</taxon>
        <taxon>Spermatophyta</taxon>
        <taxon>Magnoliopsida</taxon>
        <taxon>Ranunculales</taxon>
        <taxon>Papaveraceae</taxon>
        <taxon>Papaveroideae</taxon>
        <taxon>Papaver</taxon>
    </lineage>
</organism>
<feature type="compositionally biased region" description="Acidic residues" evidence="1">
    <location>
        <begin position="23"/>
        <end position="34"/>
    </location>
</feature>
<comment type="caution">
    <text evidence="2">The sequence shown here is derived from an EMBL/GenBank/DDBJ whole genome shotgun (WGS) entry which is preliminary data.</text>
</comment>
<feature type="region of interest" description="Disordered" evidence="1">
    <location>
        <begin position="1"/>
        <end position="55"/>
    </location>
</feature>
<evidence type="ECO:0000313" key="2">
    <source>
        <dbReference type="EMBL" id="KAI3938087.1"/>
    </source>
</evidence>
<evidence type="ECO:0000256" key="1">
    <source>
        <dbReference type="SAM" id="MobiDB-lite"/>
    </source>
</evidence>
<dbReference type="AlphaFoldDB" id="A0AAD4XQP4"/>
<accession>A0AAD4XQP4</accession>
<feature type="compositionally biased region" description="Polar residues" evidence="1">
    <location>
        <begin position="111"/>
        <end position="133"/>
    </location>
</feature>
<proteinExistence type="predicted"/>
<name>A0AAD4XQP4_9MAGN</name>
<dbReference type="Proteomes" id="UP001202328">
    <property type="component" value="Unassembled WGS sequence"/>
</dbReference>
<protein>
    <submittedName>
        <fullName evidence="2">Uncharacterized protein</fullName>
    </submittedName>
</protein>
<evidence type="ECO:0000313" key="3">
    <source>
        <dbReference type="Proteomes" id="UP001202328"/>
    </source>
</evidence>
<sequence length="225" mass="25315">MVEEAEEYEEEPELENGVAAEEGQGEDEEMENDRENDITTNENETGDEVVEGKEKRKHANIPLTFKDWRVVPKEAKANVWKIIKMLFLSKLLVMTNQVDSKEWGLERQRQRCPNSGNASNNHASTSLVRENGSPLSRKNVVQQPVGVPEKNRACKLLSWYVEGEIVAEAVIADTDPKKLIHGMPIGFRAYKILCILQRVSAAVCPLVALGGREEDMPWIDVEIAC</sequence>
<dbReference type="EMBL" id="JAJJMB010005585">
    <property type="protein sequence ID" value="KAI3938087.1"/>
    <property type="molecule type" value="Genomic_DNA"/>
</dbReference>
<reference evidence="2" key="1">
    <citation type="submission" date="2022-04" db="EMBL/GenBank/DDBJ databases">
        <title>A functionally conserved STORR gene fusion in Papaver species that diverged 16.8 million years ago.</title>
        <authorList>
            <person name="Catania T."/>
        </authorList>
    </citation>
    <scope>NUCLEOTIDE SEQUENCE</scope>
    <source>
        <strain evidence="2">S-188037</strain>
    </source>
</reference>
<feature type="compositionally biased region" description="Acidic residues" evidence="1">
    <location>
        <begin position="1"/>
        <end position="14"/>
    </location>
</feature>
<feature type="region of interest" description="Disordered" evidence="1">
    <location>
        <begin position="105"/>
        <end position="133"/>
    </location>
</feature>